<comment type="caution">
    <text evidence="1">The sequence shown here is derived from an EMBL/GenBank/DDBJ whole genome shotgun (WGS) entry which is preliminary data.</text>
</comment>
<proteinExistence type="predicted"/>
<evidence type="ECO:0000313" key="2">
    <source>
        <dbReference type="Proteomes" id="UP000625079"/>
    </source>
</evidence>
<dbReference type="AlphaFoldDB" id="A0AA87WC35"/>
<organism evidence="1 2">
    <name type="scientific">Bradyrhizobium guangdongense</name>
    <dbReference type="NCBI Taxonomy" id="1325090"/>
    <lineage>
        <taxon>Bacteria</taxon>
        <taxon>Pseudomonadati</taxon>
        <taxon>Pseudomonadota</taxon>
        <taxon>Alphaproteobacteria</taxon>
        <taxon>Hyphomicrobiales</taxon>
        <taxon>Nitrobacteraceae</taxon>
        <taxon>Bradyrhizobium</taxon>
    </lineage>
</organism>
<name>A0AA87WC35_9BRAD</name>
<sequence>MVWNRVPDEVRGQIIDLALEIPELSPRELAVRFTDDRKYLVSEALGLSAAEGARPDHQPRL</sequence>
<accession>A0AA87WC35</accession>
<protein>
    <submittedName>
        <fullName evidence="1">Uncharacterized protein</fullName>
    </submittedName>
</protein>
<dbReference type="Proteomes" id="UP000625079">
    <property type="component" value="Unassembled WGS sequence"/>
</dbReference>
<reference evidence="1" key="2">
    <citation type="submission" date="2022-12" db="EMBL/GenBank/DDBJ databases">
        <authorList>
            <person name="Sun Q."/>
            <person name="Zhou Y."/>
        </authorList>
    </citation>
    <scope>NUCLEOTIDE SEQUENCE</scope>
    <source>
        <strain evidence="1">CGMCC 1.15034</strain>
    </source>
</reference>
<dbReference type="EMBL" id="BMHC01000020">
    <property type="protein sequence ID" value="GGI31319.1"/>
    <property type="molecule type" value="Genomic_DNA"/>
</dbReference>
<gene>
    <name evidence="1" type="ORF">GCM10010987_63830</name>
</gene>
<reference evidence="1" key="1">
    <citation type="journal article" date="2014" name="Int. J. Syst. Evol. Microbiol.">
        <title>Complete genome sequence of Corynebacterium casei LMG S-19264T (=DSM 44701T), isolated from a smear-ripened cheese.</title>
        <authorList>
            <consortium name="US DOE Joint Genome Institute (JGI-PGF)"/>
            <person name="Walter F."/>
            <person name="Albersmeier A."/>
            <person name="Kalinowski J."/>
            <person name="Ruckert C."/>
        </authorList>
    </citation>
    <scope>NUCLEOTIDE SEQUENCE</scope>
    <source>
        <strain evidence="1">CGMCC 1.15034</strain>
    </source>
</reference>
<evidence type="ECO:0000313" key="1">
    <source>
        <dbReference type="EMBL" id="GGI31319.1"/>
    </source>
</evidence>